<sequence>MTAEEWDLHLQLSVDPEQDPFSALEDLEVTVHEHGREDLHPLLQTWRAKWAHLRGAWLEGSSSP</sequence>
<organism evidence="1 2">
    <name type="scientific">Muricoccus nepalensis</name>
    <dbReference type="NCBI Taxonomy" id="1854500"/>
    <lineage>
        <taxon>Bacteria</taxon>
        <taxon>Pseudomonadati</taxon>
        <taxon>Pseudomonadota</taxon>
        <taxon>Alphaproteobacteria</taxon>
        <taxon>Acetobacterales</taxon>
        <taxon>Roseomonadaceae</taxon>
        <taxon>Muricoccus</taxon>
    </lineage>
</organism>
<dbReference type="AlphaFoldDB" id="A0A502F9D5"/>
<protein>
    <submittedName>
        <fullName evidence="1">Uncharacterized protein</fullName>
    </submittedName>
</protein>
<dbReference type="EMBL" id="RCZP01000043">
    <property type="protein sequence ID" value="TPG45980.1"/>
    <property type="molecule type" value="Genomic_DNA"/>
</dbReference>
<name>A0A502F9D5_9PROT</name>
<proteinExistence type="predicted"/>
<evidence type="ECO:0000313" key="1">
    <source>
        <dbReference type="EMBL" id="TPG45980.1"/>
    </source>
</evidence>
<dbReference type="Proteomes" id="UP000317078">
    <property type="component" value="Unassembled WGS sequence"/>
</dbReference>
<gene>
    <name evidence="1" type="ORF">EAH89_25495</name>
</gene>
<keyword evidence="2" id="KW-1185">Reference proteome</keyword>
<evidence type="ECO:0000313" key="2">
    <source>
        <dbReference type="Proteomes" id="UP000317078"/>
    </source>
</evidence>
<reference evidence="1 2" key="1">
    <citation type="journal article" date="2019" name="Environ. Microbiol.">
        <title>Species interactions and distinct microbial communities in high Arctic permafrost affected cryosols are associated with the CH4 and CO2 gas fluxes.</title>
        <authorList>
            <person name="Altshuler I."/>
            <person name="Hamel J."/>
            <person name="Turney S."/>
            <person name="Magnuson E."/>
            <person name="Levesque R."/>
            <person name="Greer C."/>
            <person name="Whyte L.G."/>
        </authorList>
    </citation>
    <scope>NUCLEOTIDE SEQUENCE [LARGE SCALE GENOMIC DNA]</scope>
    <source>
        <strain evidence="1 2">S9.3B</strain>
    </source>
</reference>
<accession>A0A502F9D5</accession>
<comment type="caution">
    <text evidence="1">The sequence shown here is derived from an EMBL/GenBank/DDBJ whole genome shotgun (WGS) entry which is preliminary data.</text>
</comment>